<dbReference type="PROSITE" id="PS50195">
    <property type="entry name" value="PX"/>
    <property type="match status" value="1"/>
</dbReference>
<dbReference type="SUPFAM" id="SSF64268">
    <property type="entry name" value="PX domain"/>
    <property type="match status" value="1"/>
</dbReference>
<dbReference type="HOGENOM" id="CLU_556972_0_0_1"/>
<evidence type="ECO:0000313" key="2">
    <source>
        <dbReference type="EMBL" id="EKC32257.1"/>
    </source>
</evidence>
<sequence length="490" mass="56054">MDVDGNIHFNVDLNHINAESSEKDFAQFKDVQEDDNEFKDAMEVFSSREEMSHQSSHHIEHKGHQESLSGNTQTSTDNKIGAQVAKEEELAASLQTHIPNDKTEESSLAVASDSRAGEHIEESRRFYLESFDDITETCQQTPKLFKSICITNTETATENRGANQYTLYTIQYDAVYEDQGTPRVRTNVVKRRFREFINLQNRLEDNPEYKKSLKDVKGLTKWLSLPFGNMDKNSIEKRKNTLENFMKSLLEKDDVCSSPEIKEFLAYDGNAHIAFVRKVPDSIQPFTKMIRSVSSVFDKIGEFSTNMTELLPSLPRRVQTKDIQSSMVDEDQILLEFGTIKGDVLVLERLFTNYVQVAGCSKVSEDNEASGNISQNADEATDELHNTALTEIAIDIAVQALQGRNCWLCRERVISLAKHMFGTAVNRWLRWKISDLTTPHRCAMYLHLFREAIWPNGKFDSSSRELLDKEDYQSGIEEIIDSIQYKKLNK</sequence>
<dbReference type="PANTHER" id="PTHR22775:SF3">
    <property type="entry name" value="SORTING NEXIN-13"/>
    <property type="match status" value="1"/>
</dbReference>
<dbReference type="Pfam" id="PF00787">
    <property type="entry name" value="PX"/>
    <property type="match status" value="1"/>
</dbReference>
<gene>
    <name evidence="2" type="ORF">CGI_10026247</name>
</gene>
<dbReference type="InterPro" id="IPR001683">
    <property type="entry name" value="PX_dom"/>
</dbReference>
<dbReference type="EMBL" id="JH818863">
    <property type="protein sequence ID" value="EKC32257.1"/>
    <property type="molecule type" value="Genomic_DNA"/>
</dbReference>
<feature type="compositionally biased region" description="Polar residues" evidence="1">
    <location>
        <begin position="66"/>
        <end position="78"/>
    </location>
</feature>
<feature type="region of interest" description="Disordered" evidence="1">
    <location>
        <begin position="46"/>
        <end position="82"/>
    </location>
</feature>
<accession>K1Q6D8</accession>
<dbReference type="SMART" id="SM00312">
    <property type="entry name" value="PX"/>
    <property type="match status" value="1"/>
</dbReference>
<dbReference type="Pfam" id="PF08628">
    <property type="entry name" value="Nexin_C"/>
    <property type="match status" value="1"/>
</dbReference>
<dbReference type="Gene3D" id="3.30.1520.10">
    <property type="entry name" value="Phox-like domain"/>
    <property type="match status" value="1"/>
</dbReference>
<dbReference type="AlphaFoldDB" id="K1Q6D8"/>
<dbReference type="InterPro" id="IPR036871">
    <property type="entry name" value="PX_dom_sf"/>
</dbReference>
<proteinExistence type="predicted"/>
<reference evidence="2" key="1">
    <citation type="journal article" date="2012" name="Nature">
        <title>The oyster genome reveals stress adaptation and complexity of shell formation.</title>
        <authorList>
            <person name="Zhang G."/>
            <person name="Fang X."/>
            <person name="Guo X."/>
            <person name="Li L."/>
            <person name="Luo R."/>
            <person name="Xu F."/>
            <person name="Yang P."/>
            <person name="Zhang L."/>
            <person name="Wang X."/>
            <person name="Qi H."/>
            <person name="Xiong Z."/>
            <person name="Que H."/>
            <person name="Xie Y."/>
            <person name="Holland P.W."/>
            <person name="Paps J."/>
            <person name="Zhu Y."/>
            <person name="Wu F."/>
            <person name="Chen Y."/>
            <person name="Wang J."/>
            <person name="Peng C."/>
            <person name="Meng J."/>
            <person name="Yang L."/>
            <person name="Liu J."/>
            <person name="Wen B."/>
            <person name="Zhang N."/>
            <person name="Huang Z."/>
            <person name="Zhu Q."/>
            <person name="Feng Y."/>
            <person name="Mount A."/>
            <person name="Hedgecock D."/>
            <person name="Xu Z."/>
            <person name="Liu Y."/>
            <person name="Domazet-Loso T."/>
            <person name="Du Y."/>
            <person name="Sun X."/>
            <person name="Zhang S."/>
            <person name="Liu B."/>
            <person name="Cheng P."/>
            <person name="Jiang X."/>
            <person name="Li J."/>
            <person name="Fan D."/>
            <person name="Wang W."/>
            <person name="Fu W."/>
            <person name="Wang T."/>
            <person name="Wang B."/>
            <person name="Zhang J."/>
            <person name="Peng Z."/>
            <person name="Li Y."/>
            <person name="Li N."/>
            <person name="Wang J."/>
            <person name="Chen M."/>
            <person name="He Y."/>
            <person name="Tan F."/>
            <person name="Song X."/>
            <person name="Zheng Q."/>
            <person name="Huang R."/>
            <person name="Yang H."/>
            <person name="Du X."/>
            <person name="Chen L."/>
            <person name="Yang M."/>
            <person name="Gaffney P.M."/>
            <person name="Wang S."/>
            <person name="Luo L."/>
            <person name="She Z."/>
            <person name="Ming Y."/>
            <person name="Huang W."/>
            <person name="Zhang S."/>
            <person name="Huang B."/>
            <person name="Zhang Y."/>
            <person name="Qu T."/>
            <person name="Ni P."/>
            <person name="Miao G."/>
            <person name="Wang J."/>
            <person name="Wang Q."/>
            <person name="Steinberg C.E."/>
            <person name="Wang H."/>
            <person name="Li N."/>
            <person name="Qian L."/>
            <person name="Zhang G."/>
            <person name="Li Y."/>
            <person name="Yang H."/>
            <person name="Liu X."/>
            <person name="Wang J."/>
            <person name="Yin Y."/>
            <person name="Wang J."/>
        </authorList>
    </citation>
    <scope>NUCLEOTIDE SEQUENCE [LARGE SCALE GENOMIC DNA]</scope>
    <source>
        <strain evidence="2">05x7-T-G4-1.051#20</strain>
    </source>
</reference>
<organism evidence="2">
    <name type="scientific">Magallana gigas</name>
    <name type="common">Pacific oyster</name>
    <name type="synonym">Crassostrea gigas</name>
    <dbReference type="NCBI Taxonomy" id="29159"/>
    <lineage>
        <taxon>Eukaryota</taxon>
        <taxon>Metazoa</taxon>
        <taxon>Spiralia</taxon>
        <taxon>Lophotrochozoa</taxon>
        <taxon>Mollusca</taxon>
        <taxon>Bivalvia</taxon>
        <taxon>Autobranchia</taxon>
        <taxon>Pteriomorphia</taxon>
        <taxon>Ostreida</taxon>
        <taxon>Ostreoidea</taxon>
        <taxon>Ostreidae</taxon>
        <taxon>Magallana</taxon>
    </lineage>
</organism>
<name>K1Q6D8_MAGGI</name>
<protein>
    <submittedName>
        <fullName evidence="2">Sorting nexin-19</fullName>
    </submittedName>
</protein>
<evidence type="ECO:0000256" key="1">
    <source>
        <dbReference type="SAM" id="MobiDB-lite"/>
    </source>
</evidence>
<dbReference type="GO" id="GO:0035091">
    <property type="term" value="F:phosphatidylinositol binding"/>
    <property type="evidence" value="ECO:0007669"/>
    <property type="project" value="InterPro"/>
</dbReference>
<dbReference type="InterPro" id="IPR013937">
    <property type="entry name" value="Sorting_nexin_C"/>
</dbReference>
<dbReference type="InParanoid" id="K1Q6D8"/>
<dbReference type="PANTHER" id="PTHR22775">
    <property type="entry name" value="SORTING NEXIN"/>
    <property type="match status" value="1"/>
</dbReference>